<feature type="region of interest" description="Disordered" evidence="1">
    <location>
        <begin position="390"/>
        <end position="418"/>
    </location>
</feature>
<sequence length="609" mass="62969">MSMNIGPMIRALLGDSAPSEGKTLELRIGQIVRGVLMEMLDNGEALMNINGVSVRAKLEAELPVGRGTLLQVQPSGSGGTVMLKPLQETSDAMPDEGLKDVLKSFGLPDQKWSYELVRGLKRDGYSVDKATGDYFLSAAALKPASADAASWMAAAGVAFRRGLAATEETIASLRQSLSGRPIHEELASFASSLKEWLGSEGAKSDGMTALAARLQALVAEGDDLLAEGETQLRGEGLPMSAQGKGDAVGSDTAPVSNGRTSFHARPAPSISGTAAMPVSMGEHPAAAGWPGLAAGQAGGASAPASSQAARPLQASAAQTVPVAPVVAEGAADAEDAAPVARPQAGASEQGASAGNASQASTKGESAWIGRFLQWLGAGHEHRLANAAEPRLPLDPSLTPDSQAPSAEGRPHAAETAKHAADTLKSALLSLVAHDETPPALRDAAQSLIHQISGQQLLVSSERQVNQPYSLVTLFVPMKGQDGDTTAAVHVQTRRGRKGEWDTDNCRLLFDLKMRNLGDTVVDVQVVDRIVSVKLMNDFPGMADLVEQAKGEVGAALGAAGFQLLSMTARPLPTPIDASVSQTGEGAARSDNPAASAYAAKPYKGVDFRA</sequence>
<dbReference type="KEGG" id="coh:EAV92_04910"/>
<name>A0A3G3JUQ5_9BACL</name>
<evidence type="ECO:0000313" key="2">
    <source>
        <dbReference type="EMBL" id="AYQ71962.1"/>
    </source>
</evidence>
<feature type="region of interest" description="Disordered" evidence="1">
    <location>
        <begin position="234"/>
        <end position="277"/>
    </location>
</feature>
<proteinExistence type="predicted"/>
<dbReference type="AlphaFoldDB" id="A0A3G3JUQ5"/>
<feature type="compositionally biased region" description="Basic and acidic residues" evidence="1">
    <location>
        <begin position="408"/>
        <end position="418"/>
    </location>
</feature>
<evidence type="ECO:0000256" key="1">
    <source>
        <dbReference type="SAM" id="MobiDB-lite"/>
    </source>
</evidence>
<keyword evidence="3" id="KW-1185">Reference proteome</keyword>
<protein>
    <recommendedName>
        <fullName evidence="4">Flagellar hook-length control protein FliK</fullName>
    </recommendedName>
</protein>
<organism evidence="2 3">
    <name type="scientific">Cohnella candidum</name>
    <dbReference type="NCBI Taxonomy" id="2674991"/>
    <lineage>
        <taxon>Bacteria</taxon>
        <taxon>Bacillati</taxon>
        <taxon>Bacillota</taxon>
        <taxon>Bacilli</taxon>
        <taxon>Bacillales</taxon>
        <taxon>Paenibacillaceae</taxon>
        <taxon>Cohnella</taxon>
    </lineage>
</organism>
<gene>
    <name evidence="2" type="ORF">EAV92_04910</name>
</gene>
<evidence type="ECO:0000313" key="3">
    <source>
        <dbReference type="Proteomes" id="UP000269097"/>
    </source>
</evidence>
<feature type="region of interest" description="Disordered" evidence="1">
    <location>
        <begin position="333"/>
        <end position="360"/>
    </location>
</feature>
<dbReference type="EMBL" id="CP033433">
    <property type="protein sequence ID" value="AYQ71962.1"/>
    <property type="molecule type" value="Genomic_DNA"/>
</dbReference>
<evidence type="ECO:0008006" key="4">
    <source>
        <dbReference type="Google" id="ProtNLM"/>
    </source>
</evidence>
<accession>A0A3G3JUQ5</accession>
<dbReference type="RefSeq" id="WP_123040023.1">
    <property type="nucleotide sequence ID" value="NZ_CP033433.1"/>
</dbReference>
<dbReference type="Proteomes" id="UP000269097">
    <property type="component" value="Chromosome"/>
</dbReference>
<reference evidence="2 3" key="1">
    <citation type="submission" date="2018-10" db="EMBL/GenBank/DDBJ databases">
        <title>Genome Sequence of Cohnella sp.</title>
        <authorList>
            <person name="Srinivasan S."/>
            <person name="Kim M.K."/>
        </authorList>
    </citation>
    <scope>NUCLEOTIDE SEQUENCE [LARGE SCALE GENOMIC DNA]</scope>
    <source>
        <strain evidence="2 3">18JY8-7</strain>
    </source>
</reference>